<accession>A0ABV5T870</accession>
<dbReference type="InterPro" id="IPR048469">
    <property type="entry name" value="YchJ-like_M"/>
</dbReference>
<evidence type="ECO:0000259" key="2">
    <source>
        <dbReference type="Pfam" id="PF17775"/>
    </source>
</evidence>
<dbReference type="InterPro" id="IPR032710">
    <property type="entry name" value="NTF2-like_dom_sf"/>
</dbReference>
<dbReference type="EMBL" id="JBHMBS010000003">
    <property type="protein sequence ID" value="MFB9675262.1"/>
    <property type="molecule type" value="Genomic_DNA"/>
</dbReference>
<feature type="domain" description="YchJ-like middle NTF2-like" evidence="2">
    <location>
        <begin position="44"/>
        <end position="137"/>
    </location>
</feature>
<sequence length="139" mass="15275">MPRRDPRSRVRSAPAPGTSCPCGLPAPYGDCCGRLHRGTASAPTAEALMRSRFSAFSVGDAGYLLRTWHPSTRPPAVELDGSIRWTRLEVLETTGGSAFHTEGTVRFRAHYVERGEPGHMEEHSRFARHAGGWVYVEAL</sequence>
<dbReference type="Gene3D" id="3.10.450.50">
    <property type="match status" value="1"/>
</dbReference>
<gene>
    <name evidence="3" type="ORF">ACFFRH_07165</name>
</gene>
<dbReference type="RefSeq" id="WP_386155163.1">
    <property type="nucleotide sequence ID" value="NZ_JBHMBS010000003.1"/>
</dbReference>
<proteinExistence type="inferred from homology"/>
<name>A0ABV5T870_9ACTN</name>
<dbReference type="HAMAP" id="MF_00612">
    <property type="entry name" value="UPF0225"/>
    <property type="match status" value="1"/>
</dbReference>
<dbReference type="InterPro" id="IPR023006">
    <property type="entry name" value="YchJ-like"/>
</dbReference>
<dbReference type="SUPFAM" id="SSF54427">
    <property type="entry name" value="NTF2-like"/>
    <property type="match status" value="1"/>
</dbReference>
<organism evidence="3 4">
    <name type="scientific">Streptosporangium vulgare</name>
    <dbReference type="NCBI Taxonomy" id="46190"/>
    <lineage>
        <taxon>Bacteria</taxon>
        <taxon>Bacillati</taxon>
        <taxon>Actinomycetota</taxon>
        <taxon>Actinomycetes</taxon>
        <taxon>Streptosporangiales</taxon>
        <taxon>Streptosporangiaceae</taxon>
        <taxon>Streptosporangium</taxon>
    </lineage>
</organism>
<comment type="caution">
    <text evidence="3">The sequence shown here is derived from an EMBL/GenBank/DDBJ whole genome shotgun (WGS) entry which is preliminary data.</text>
</comment>
<protein>
    <recommendedName>
        <fullName evidence="1">UPF0225 protein ACFFRH_07165</fullName>
    </recommendedName>
</protein>
<reference evidence="3 4" key="1">
    <citation type="submission" date="2024-09" db="EMBL/GenBank/DDBJ databases">
        <authorList>
            <person name="Sun Q."/>
            <person name="Mori K."/>
        </authorList>
    </citation>
    <scope>NUCLEOTIDE SEQUENCE [LARGE SCALE GENOMIC DNA]</scope>
    <source>
        <strain evidence="3 4">JCM 3028</strain>
    </source>
</reference>
<keyword evidence="4" id="KW-1185">Reference proteome</keyword>
<dbReference type="Pfam" id="PF17775">
    <property type="entry name" value="YchJ_M-like"/>
    <property type="match status" value="1"/>
</dbReference>
<evidence type="ECO:0000313" key="4">
    <source>
        <dbReference type="Proteomes" id="UP001589610"/>
    </source>
</evidence>
<evidence type="ECO:0000256" key="1">
    <source>
        <dbReference type="HAMAP-Rule" id="MF_00612"/>
    </source>
</evidence>
<comment type="similarity">
    <text evidence="1">Belongs to the UPF0225 family.</text>
</comment>
<evidence type="ECO:0000313" key="3">
    <source>
        <dbReference type="EMBL" id="MFB9675262.1"/>
    </source>
</evidence>
<dbReference type="Proteomes" id="UP001589610">
    <property type="component" value="Unassembled WGS sequence"/>
</dbReference>